<proteinExistence type="predicted"/>
<name>A0A0A9D801_ARUDO</name>
<evidence type="ECO:0000313" key="2">
    <source>
        <dbReference type="EMBL" id="JAD79867.1"/>
    </source>
</evidence>
<feature type="compositionally biased region" description="Basic and acidic residues" evidence="1">
    <location>
        <begin position="195"/>
        <end position="205"/>
    </location>
</feature>
<reference evidence="2" key="2">
    <citation type="journal article" date="2015" name="Data Brief">
        <title>Shoot transcriptome of the giant reed, Arundo donax.</title>
        <authorList>
            <person name="Barrero R.A."/>
            <person name="Guerrero F.D."/>
            <person name="Moolhuijzen P."/>
            <person name="Goolsby J.A."/>
            <person name="Tidwell J."/>
            <person name="Bellgard S.E."/>
            <person name="Bellgard M.I."/>
        </authorList>
    </citation>
    <scope>NUCLEOTIDE SEQUENCE</scope>
    <source>
        <tissue evidence="2">Shoot tissue taken approximately 20 cm above the soil surface</tissue>
    </source>
</reference>
<sequence>MPYVQVIVASFGSVSVSVIRRRLAGVEAVAGPGLVLVQLLLLPLSLVPLLAHLVRSCLEAVVRRRHLAARQVPGALEPAPAAGLVAVQPAAAGAVEADGGHGHVVGAAALLLHGEVVPPPDDHHPPRRARVRVPAHAVVRRRLGLRRRHPPLQPAPPHVELRLLRPRRPLLRPAAAAAPQLLREGVGEGSLAPRGRLDPALDPHP</sequence>
<dbReference type="AlphaFoldDB" id="A0A0A9D801"/>
<feature type="region of interest" description="Disordered" evidence="1">
    <location>
        <begin position="175"/>
        <end position="205"/>
    </location>
</feature>
<organism evidence="2">
    <name type="scientific">Arundo donax</name>
    <name type="common">Giant reed</name>
    <name type="synonym">Donax arundinaceus</name>
    <dbReference type="NCBI Taxonomy" id="35708"/>
    <lineage>
        <taxon>Eukaryota</taxon>
        <taxon>Viridiplantae</taxon>
        <taxon>Streptophyta</taxon>
        <taxon>Embryophyta</taxon>
        <taxon>Tracheophyta</taxon>
        <taxon>Spermatophyta</taxon>
        <taxon>Magnoliopsida</taxon>
        <taxon>Liliopsida</taxon>
        <taxon>Poales</taxon>
        <taxon>Poaceae</taxon>
        <taxon>PACMAD clade</taxon>
        <taxon>Arundinoideae</taxon>
        <taxon>Arundineae</taxon>
        <taxon>Arundo</taxon>
    </lineage>
</organism>
<protein>
    <submittedName>
        <fullName evidence="2">Uncharacterized protein</fullName>
    </submittedName>
</protein>
<reference evidence="2" key="1">
    <citation type="submission" date="2014-09" db="EMBL/GenBank/DDBJ databases">
        <authorList>
            <person name="Magalhaes I.L.F."/>
            <person name="Oliveira U."/>
            <person name="Santos F.R."/>
            <person name="Vidigal T.H.D.A."/>
            <person name="Brescovit A.D."/>
            <person name="Santos A.J."/>
        </authorList>
    </citation>
    <scope>NUCLEOTIDE SEQUENCE</scope>
    <source>
        <tissue evidence="2">Shoot tissue taken approximately 20 cm above the soil surface</tissue>
    </source>
</reference>
<dbReference type="EMBL" id="GBRH01218028">
    <property type="protein sequence ID" value="JAD79867.1"/>
    <property type="molecule type" value="Transcribed_RNA"/>
</dbReference>
<evidence type="ECO:0000256" key="1">
    <source>
        <dbReference type="SAM" id="MobiDB-lite"/>
    </source>
</evidence>
<accession>A0A0A9D801</accession>